<keyword evidence="10" id="KW-0406">Ion transport</keyword>
<dbReference type="GO" id="GO:0070509">
    <property type="term" value="P:calcium ion import"/>
    <property type="evidence" value="ECO:0007669"/>
    <property type="project" value="TreeGrafter"/>
</dbReference>
<dbReference type="InterPro" id="IPR043203">
    <property type="entry name" value="VGCC_Ca_Na"/>
</dbReference>
<feature type="transmembrane region" description="Helical" evidence="16">
    <location>
        <begin position="817"/>
        <end position="841"/>
    </location>
</feature>
<feature type="domain" description="Ion transport" evidence="17">
    <location>
        <begin position="683"/>
        <end position="793"/>
    </location>
</feature>
<evidence type="ECO:0000256" key="12">
    <source>
        <dbReference type="ARBA" id="ARBA00023180"/>
    </source>
</evidence>
<dbReference type="Gene3D" id="1.10.287.70">
    <property type="match status" value="4"/>
</dbReference>
<proteinExistence type="predicted"/>
<dbReference type="PANTHER" id="PTHR10037">
    <property type="entry name" value="VOLTAGE-GATED CATION CHANNEL CALCIUM AND SODIUM"/>
    <property type="match status" value="1"/>
</dbReference>
<dbReference type="GO" id="GO:0005891">
    <property type="term" value="C:voltage-gated calcium channel complex"/>
    <property type="evidence" value="ECO:0007669"/>
    <property type="project" value="InterPro"/>
</dbReference>
<dbReference type="FunFam" id="1.10.287.70:FF:000054">
    <property type="entry name" value="Voltage-dependent T-type calcium channel subunit alpha"/>
    <property type="match status" value="1"/>
</dbReference>
<reference evidence="18" key="1">
    <citation type="submission" date="2021-02" db="EMBL/GenBank/DDBJ databases">
        <authorList>
            <person name="Nowell W R."/>
        </authorList>
    </citation>
    <scope>NUCLEOTIDE SEQUENCE</scope>
</reference>
<dbReference type="FunFam" id="1.10.287.70:FF:000018">
    <property type="entry name" value="Voltage-dependent T-type calcium channel subunit alpha"/>
    <property type="match status" value="1"/>
</dbReference>
<keyword evidence="9 16" id="KW-1133">Transmembrane helix</keyword>
<feature type="compositionally biased region" description="Polar residues" evidence="15">
    <location>
        <begin position="1046"/>
        <end position="1064"/>
    </location>
</feature>
<comment type="catalytic activity">
    <reaction evidence="14">
        <text>Ca(2+)(in) = Ca(2+)(out)</text>
        <dbReference type="Rhea" id="RHEA:29671"/>
        <dbReference type="ChEBI" id="CHEBI:29108"/>
    </reaction>
</comment>
<keyword evidence="4" id="KW-0107">Calcium channel</keyword>
<feature type="domain" description="Ion transport" evidence="17">
    <location>
        <begin position="94"/>
        <end position="434"/>
    </location>
</feature>
<evidence type="ECO:0000256" key="9">
    <source>
        <dbReference type="ARBA" id="ARBA00022989"/>
    </source>
</evidence>
<evidence type="ECO:0000256" key="11">
    <source>
        <dbReference type="ARBA" id="ARBA00023136"/>
    </source>
</evidence>
<accession>A0A814XRM0</accession>
<dbReference type="GO" id="GO:0008332">
    <property type="term" value="F:low voltage-gated calcium channel activity"/>
    <property type="evidence" value="ECO:0007669"/>
    <property type="project" value="TreeGrafter"/>
</dbReference>
<feature type="transmembrane region" description="Helical" evidence="16">
    <location>
        <begin position="136"/>
        <end position="155"/>
    </location>
</feature>
<dbReference type="PANTHER" id="PTHR10037:SF230">
    <property type="entry name" value="CA[2+]-CHANNEL PROTEIN ALPHA[[1]] SUBUNIT T, ISOFORM F"/>
    <property type="match status" value="1"/>
</dbReference>
<comment type="subcellular location">
    <subcellularLocation>
        <location evidence="1">Membrane</location>
        <topology evidence="1">Multi-pass membrane protein</topology>
    </subcellularLocation>
</comment>
<feature type="compositionally biased region" description="Low complexity" evidence="15">
    <location>
        <begin position="1865"/>
        <end position="1882"/>
    </location>
</feature>
<gene>
    <name evidence="18" type="ORF">EDS130_LOCUS26338</name>
</gene>
<evidence type="ECO:0000256" key="15">
    <source>
        <dbReference type="SAM" id="MobiDB-lite"/>
    </source>
</evidence>
<feature type="compositionally biased region" description="Polar residues" evidence="15">
    <location>
        <begin position="1938"/>
        <end position="1953"/>
    </location>
</feature>
<evidence type="ECO:0000256" key="13">
    <source>
        <dbReference type="ARBA" id="ARBA00023303"/>
    </source>
</evidence>
<dbReference type="FunFam" id="1.20.120.350:FF:000008">
    <property type="entry name" value="Voltage-dependent T-type calcium channel subunit alpha"/>
    <property type="match status" value="1"/>
</dbReference>
<feature type="compositionally biased region" description="Low complexity" evidence="15">
    <location>
        <begin position="1919"/>
        <end position="1930"/>
    </location>
</feature>
<feature type="region of interest" description="Disordered" evidence="15">
    <location>
        <begin position="493"/>
        <end position="515"/>
    </location>
</feature>
<feature type="transmembrane region" description="Helical" evidence="16">
    <location>
        <begin position="1326"/>
        <end position="1345"/>
    </location>
</feature>
<dbReference type="OrthoDB" id="416585at2759"/>
<feature type="transmembrane region" description="Helical" evidence="16">
    <location>
        <begin position="1506"/>
        <end position="1529"/>
    </location>
</feature>
<evidence type="ECO:0000256" key="4">
    <source>
        <dbReference type="ARBA" id="ARBA00022673"/>
    </source>
</evidence>
<feature type="transmembrane region" description="Helical" evidence="16">
    <location>
        <begin position="1172"/>
        <end position="1190"/>
    </location>
</feature>
<dbReference type="InterPro" id="IPR005445">
    <property type="entry name" value="VDCC_T_a1"/>
</dbReference>
<protein>
    <recommendedName>
        <fullName evidence="17">Ion transport domain-containing protein</fullName>
    </recommendedName>
</protein>
<dbReference type="GO" id="GO:0001518">
    <property type="term" value="C:voltage-gated sodium channel complex"/>
    <property type="evidence" value="ECO:0007669"/>
    <property type="project" value="TreeGrafter"/>
</dbReference>
<dbReference type="FunFam" id="1.20.120.350:FF:000009">
    <property type="entry name" value="Voltage-dependent T-type calcium channel subunit alpha"/>
    <property type="match status" value="1"/>
</dbReference>
<dbReference type="GO" id="GO:0086010">
    <property type="term" value="P:membrane depolarization during action potential"/>
    <property type="evidence" value="ECO:0007669"/>
    <property type="project" value="TreeGrafter"/>
</dbReference>
<feature type="transmembrane region" description="Helical" evidence="16">
    <location>
        <begin position="1726"/>
        <end position="1748"/>
    </location>
</feature>
<evidence type="ECO:0000256" key="5">
    <source>
        <dbReference type="ARBA" id="ARBA00022692"/>
    </source>
</evidence>
<dbReference type="Pfam" id="PF00520">
    <property type="entry name" value="Ion_trans"/>
    <property type="match status" value="5"/>
</dbReference>
<keyword evidence="2" id="KW-0813">Transport</keyword>
<keyword evidence="13" id="KW-0407">Ion channel</keyword>
<feature type="transmembrane region" description="Helical" evidence="16">
    <location>
        <begin position="371"/>
        <end position="392"/>
    </location>
</feature>
<evidence type="ECO:0000256" key="1">
    <source>
        <dbReference type="ARBA" id="ARBA00004141"/>
    </source>
</evidence>
<comment type="caution">
    <text evidence="18">The sequence shown here is derived from an EMBL/GenBank/DDBJ whole genome shotgun (WGS) entry which is preliminary data.</text>
</comment>
<feature type="transmembrane region" description="Helical" evidence="16">
    <location>
        <begin position="1210"/>
        <end position="1231"/>
    </location>
</feature>
<keyword evidence="12" id="KW-0325">Glycoprotein</keyword>
<feature type="compositionally biased region" description="Basic residues" evidence="15">
    <location>
        <begin position="493"/>
        <end position="508"/>
    </location>
</feature>
<evidence type="ECO:0000313" key="19">
    <source>
        <dbReference type="Proteomes" id="UP000663852"/>
    </source>
</evidence>
<evidence type="ECO:0000313" key="18">
    <source>
        <dbReference type="EMBL" id="CAF1219531.1"/>
    </source>
</evidence>
<evidence type="ECO:0000256" key="7">
    <source>
        <dbReference type="ARBA" id="ARBA00022837"/>
    </source>
</evidence>
<keyword evidence="5 16" id="KW-0812">Transmembrane</keyword>
<feature type="transmembrane region" description="Helical" evidence="16">
    <location>
        <begin position="235"/>
        <end position="254"/>
    </location>
</feature>
<evidence type="ECO:0000256" key="6">
    <source>
        <dbReference type="ARBA" id="ARBA00022737"/>
    </source>
</evidence>
<feature type="transmembrane region" description="Helical" evidence="16">
    <location>
        <begin position="398"/>
        <end position="423"/>
    </location>
</feature>
<dbReference type="SUPFAM" id="SSF81324">
    <property type="entry name" value="Voltage-gated potassium channels"/>
    <property type="match status" value="4"/>
</dbReference>
<dbReference type="InterPro" id="IPR005821">
    <property type="entry name" value="Ion_trans_dom"/>
</dbReference>
<dbReference type="PRINTS" id="PR01629">
    <property type="entry name" value="TVDCCALPHA1"/>
</dbReference>
<evidence type="ECO:0000256" key="2">
    <source>
        <dbReference type="ARBA" id="ARBA00022448"/>
    </source>
</evidence>
<dbReference type="EMBL" id="CAJNOJ010000159">
    <property type="protein sequence ID" value="CAF1219531.1"/>
    <property type="molecule type" value="Genomic_DNA"/>
</dbReference>
<dbReference type="Proteomes" id="UP000663852">
    <property type="component" value="Unassembled WGS sequence"/>
</dbReference>
<feature type="transmembrane region" description="Helical" evidence="16">
    <location>
        <begin position="1426"/>
        <end position="1449"/>
    </location>
</feature>
<evidence type="ECO:0000256" key="16">
    <source>
        <dbReference type="SAM" id="Phobius"/>
    </source>
</evidence>
<evidence type="ECO:0000256" key="14">
    <source>
        <dbReference type="ARBA" id="ARBA00036634"/>
    </source>
</evidence>
<feature type="domain" description="Ion transport" evidence="17">
    <location>
        <begin position="796"/>
        <end position="848"/>
    </location>
</feature>
<organism evidence="18 19">
    <name type="scientific">Adineta ricciae</name>
    <name type="common">Rotifer</name>
    <dbReference type="NCBI Taxonomy" id="249248"/>
    <lineage>
        <taxon>Eukaryota</taxon>
        <taxon>Metazoa</taxon>
        <taxon>Spiralia</taxon>
        <taxon>Gnathifera</taxon>
        <taxon>Rotifera</taxon>
        <taxon>Eurotatoria</taxon>
        <taxon>Bdelloidea</taxon>
        <taxon>Adinetida</taxon>
        <taxon>Adinetidae</taxon>
        <taxon>Adineta</taxon>
    </lineage>
</organism>
<feature type="region of interest" description="Disordered" evidence="15">
    <location>
        <begin position="1854"/>
        <end position="1953"/>
    </location>
</feature>
<feature type="domain" description="Ion transport" evidence="17">
    <location>
        <begin position="1171"/>
        <end position="1459"/>
    </location>
</feature>
<dbReference type="GO" id="GO:0043005">
    <property type="term" value="C:neuron projection"/>
    <property type="evidence" value="ECO:0007669"/>
    <property type="project" value="TreeGrafter"/>
</dbReference>
<dbReference type="GO" id="GO:0005248">
    <property type="term" value="F:voltage-gated sodium channel activity"/>
    <property type="evidence" value="ECO:0007669"/>
    <property type="project" value="TreeGrafter"/>
</dbReference>
<keyword evidence="6" id="KW-0677">Repeat</keyword>
<feature type="domain" description="Ion transport" evidence="17">
    <location>
        <begin position="1504"/>
        <end position="1755"/>
    </location>
</feature>
<evidence type="ECO:0000256" key="8">
    <source>
        <dbReference type="ARBA" id="ARBA00022882"/>
    </source>
</evidence>
<feature type="compositionally biased region" description="Low complexity" evidence="15">
    <location>
        <begin position="952"/>
        <end position="966"/>
    </location>
</feature>
<feature type="transmembrane region" description="Helical" evidence="16">
    <location>
        <begin position="1640"/>
        <end position="1659"/>
    </location>
</feature>
<feature type="region of interest" description="Disordered" evidence="15">
    <location>
        <begin position="937"/>
        <end position="970"/>
    </location>
</feature>
<sequence length="1953" mass="224522">MDKNHLQTTINHNINQPLSPTIITIPTNDTRLYETDRFRQERASTNILSDLPRSRNLEETDENELPYPGFVETVFYCLKQTSTPRYQCLRIITWPWFERISMFVILLNCITLGMYQPCEHLLGLQGTKKCDTARCIWLQATDYFIFAFFTIEMCIKMTAMGIFGKGTYLADTWNRLDCFIVVTGLIESVIPGDNLSLSAIRTIRVLRPLRAINRVPSMRILVMLLLDTLPMLGNVLLLCFFVFFIFGIVGVQLWKGLLRNRCFLQPNITTEFDHPLFKDFQYRPFYMPPDQDSFVCSHPQSNGMTKCSEIPKLRKGNLTCELDFYAVKKEISEDPNKSINGCINWNQYYKFCNVSDKNPYSGSISFDNIGLAWVVIFQIISLESWVNIMYYIQDAHSFWDWIYFVCLIVIGSFFMINLCLVVIATQFSETKKRETERMLAERRRFSRSSSTLLSDEPGSCWEETIKYVERLWKHGQKRLLIYWKNYREKHPKASKKRSVEMKKRRRREKLNNKSTRAEGCVNPSLYENSSILPTVHINHQPNCRYRQLTDSMSLPTPPSLCPSFADAPAASPEQSDIIDPIHTSNAIIDIESVPQLPSITAELDNTLMLNKLPVKFEESPCNCVHKNDITVHSDDQEDDEESDEEHHHHHVKPKSKFSLCCDRYIWSHFHFVRKHVSNFVGSKYFRRIVLSAIVINTLSMGIEYHGQPIELTNALEYSNLVFTSLFAIEMILKIIADGCLKYIKSAYNLFDGGIVLMSVIELQGNKNSGLSVLRTFRLLRVLKLVRFMPTLRRQLVLTQEDWNEVLYNGMEKTSAWAALYFIALMTFGNYVLFNLLVAILVEGFSTEKGSGASEAGSSTDRLARADPFKTQALFTGDIEVPANPHELITDETASNKETKLPRTREVKIMSIPRIAISNEDDASLRILESRPRIHTFSNSTASPYKSIIKTRSSQPQSPSSSTTSQSFHTCFGSTQNESFEQSTDFSMPLKRSYTIAVVKNPLDNTIRKRPTSFYKPRPYSTIEGDSSICENFLNPERPLRKRSSTQEETLTDSQRSAIDESSNTIAQVETPSLYGTPEHHEQPPLSDNSIRLVVDTDSTMQTIINGQSDMQVDETGKEKVQKRIGLGRLCCIRICNDQFFRYLEKRNDYSLYLFSPSNRFRQFLKRLIVRKSFDYSILFFIALNCITLAMERPSIPTHSTERYFLNITNYIFTVIFSIEMMTKVIACGLMWGPNAYLHTGWNVMDGSLVIISIVDLLTMHRGPIPTTTTTTHMPNVESDAATRIFSMLRVFRLLRTLRPLRVISRAPGLKLVVQTLMSSLRPIGHIVVICCTFFIIFGILGVQLFKGKFYYCEGLFARNVTTRQECLDMPDHRWKNQQYNFDNLGQALLALFVLSSRDGWVQIMYNGIDAVDVDRQPIRNYNEAKLVYFISFLLLVGFFVLNMFVGVVVENFHKCRAEQEREEKARRTAKRAKKIERKRRRMREIPYYAHFSPWRRRLHDICSSKYFDLIIAAVIGLNVVTMSLEFYLMPQEIDTALDYCNFVFTSVFILESISKIIALGPLRYFKEKWNQLDTVIVVLSIAGIVMEKMKSGQVLPINPTLIRVMRVMRIARVLKLLKMAKGIRALLDTVIQALPQVGNLGLLFFLLFFIFAALGVELFGKLECSDERPCNGLDKHAHFKDFGMAFLTLFRIATGDNWNGIMKDALRQDDSQHTTKNHFMTAIAPVYFVIFVLMAQFVLVNVVVAVLMKKLDESNRMLADDAEIDEEIERQLEADAQDRNYAEQPLLDDKELDFLNENNMHYFPLTKQLSLPPNFTFHSIAGVTDEDEQQGKSRSLTKTSSLSTITISKSNDFLTKTSPANDIYPSSSAHTSTLTLHRTSPTISHHRSNTVPTRLRRTNENQQQTHLFPTYKRNHNRQSARSSLQRSQRSIHIDTDDNQPLSSSMTINKNIHQ</sequence>
<keyword evidence="3" id="KW-0109">Calcium transport</keyword>
<keyword evidence="8" id="KW-0851">Voltage-gated channel</keyword>
<feature type="region of interest" description="Disordered" evidence="15">
    <location>
        <begin position="1006"/>
        <end position="1064"/>
    </location>
</feature>
<feature type="transmembrane region" description="Helical" evidence="16">
    <location>
        <begin position="1541"/>
        <end position="1562"/>
    </location>
</feature>
<dbReference type="Gene3D" id="1.20.120.350">
    <property type="entry name" value="Voltage-gated potassium channels. Chain C"/>
    <property type="match status" value="4"/>
</dbReference>
<dbReference type="InterPro" id="IPR027359">
    <property type="entry name" value="Volt_channel_dom_sf"/>
</dbReference>
<keyword evidence="7" id="KW-0106">Calcium</keyword>
<evidence type="ECO:0000256" key="3">
    <source>
        <dbReference type="ARBA" id="ARBA00022568"/>
    </source>
</evidence>
<keyword evidence="11 16" id="KW-0472">Membrane</keyword>
<dbReference type="FunFam" id="1.20.120.350:FF:000007">
    <property type="entry name" value="Voltage-dependent T-type calcium channel subunit alpha"/>
    <property type="match status" value="1"/>
</dbReference>
<evidence type="ECO:0000259" key="17">
    <source>
        <dbReference type="Pfam" id="PF00520"/>
    </source>
</evidence>
<name>A0A814XRM0_ADIRI</name>
<evidence type="ECO:0000256" key="10">
    <source>
        <dbReference type="ARBA" id="ARBA00023065"/>
    </source>
</evidence>